<dbReference type="RefSeq" id="XP_024692884.1">
    <property type="nucleotide sequence ID" value="XM_024841217.1"/>
</dbReference>
<evidence type="ECO:0000313" key="3">
    <source>
        <dbReference type="Proteomes" id="UP000234254"/>
    </source>
</evidence>
<evidence type="ECO:0000256" key="1">
    <source>
        <dbReference type="SAM" id="MobiDB-lite"/>
    </source>
</evidence>
<gene>
    <name evidence="2" type="ORF">P168DRAFT_327263</name>
</gene>
<dbReference type="AlphaFoldDB" id="A0A2I1D335"/>
<sequence>MAQTPLKKKASTSTKKRTASTLGPRNIAPKKQLLIKQKKLNKKLTSGLVTRTERTLAQKAGHLEMLAGGKKSQKEKEKEEKEKAKKK</sequence>
<dbReference type="EMBL" id="MSFM01000006">
    <property type="protein sequence ID" value="PKY04290.1"/>
    <property type="molecule type" value="Genomic_DNA"/>
</dbReference>
<organism evidence="2 3">
    <name type="scientific">Aspergillus campestris (strain IBT 28561)</name>
    <dbReference type="NCBI Taxonomy" id="1392248"/>
    <lineage>
        <taxon>Eukaryota</taxon>
        <taxon>Fungi</taxon>
        <taxon>Dikarya</taxon>
        <taxon>Ascomycota</taxon>
        <taxon>Pezizomycotina</taxon>
        <taxon>Eurotiomycetes</taxon>
        <taxon>Eurotiomycetidae</taxon>
        <taxon>Eurotiales</taxon>
        <taxon>Aspergillaceae</taxon>
        <taxon>Aspergillus</taxon>
        <taxon>Aspergillus subgen. Circumdati</taxon>
    </lineage>
</organism>
<dbReference type="Pfam" id="PF09495">
    <property type="entry name" value="DUF2462"/>
    <property type="match status" value="1"/>
</dbReference>
<evidence type="ECO:0000313" key="2">
    <source>
        <dbReference type="EMBL" id="PKY04290.1"/>
    </source>
</evidence>
<dbReference type="InterPro" id="IPR019034">
    <property type="entry name" value="UPF0390"/>
</dbReference>
<proteinExistence type="predicted"/>
<keyword evidence="3" id="KW-1185">Reference proteome</keyword>
<protein>
    <submittedName>
        <fullName evidence="2">Uncharacterized protein</fullName>
    </submittedName>
</protein>
<name>A0A2I1D335_ASPC2</name>
<comment type="caution">
    <text evidence="2">The sequence shown here is derived from an EMBL/GenBank/DDBJ whole genome shotgun (WGS) entry which is preliminary data.</text>
</comment>
<dbReference type="Proteomes" id="UP000234254">
    <property type="component" value="Unassembled WGS sequence"/>
</dbReference>
<feature type="region of interest" description="Disordered" evidence="1">
    <location>
        <begin position="1"/>
        <end position="35"/>
    </location>
</feature>
<feature type="compositionally biased region" description="Basic and acidic residues" evidence="1">
    <location>
        <begin position="72"/>
        <end position="87"/>
    </location>
</feature>
<reference evidence="2" key="1">
    <citation type="submission" date="2016-12" db="EMBL/GenBank/DDBJ databases">
        <title>The genomes of Aspergillus section Nigri reveals drivers in fungal speciation.</title>
        <authorList>
            <consortium name="DOE Joint Genome Institute"/>
            <person name="Vesth T.C."/>
            <person name="Nybo J."/>
            <person name="Theobald S."/>
            <person name="Brandl J."/>
            <person name="Frisvad J.C."/>
            <person name="Nielsen K.F."/>
            <person name="Lyhne E.K."/>
            <person name="Kogle M.E."/>
            <person name="Kuo A."/>
            <person name="Riley R."/>
            <person name="Clum A."/>
            <person name="Nolan M."/>
            <person name="Lipzen A."/>
            <person name="Salamov A."/>
            <person name="Henrissat B."/>
            <person name="Wiebenga A."/>
            <person name="De vries R.P."/>
            <person name="Grigoriev I.V."/>
            <person name="Mortensen U.H."/>
            <person name="Andersen M.R."/>
            <person name="Baker S.E."/>
        </authorList>
    </citation>
    <scope>NUCLEOTIDE SEQUENCE</scope>
    <source>
        <strain evidence="2">IBT 28561</strain>
    </source>
</reference>
<feature type="region of interest" description="Disordered" evidence="1">
    <location>
        <begin position="55"/>
        <end position="87"/>
    </location>
</feature>
<feature type="compositionally biased region" description="Basic residues" evidence="1">
    <location>
        <begin position="1"/>
        <end position="18"/>
    </location>
</feature>
<dbReference type="GeneID" id="36548741"/>
<dbReference type="VEuPathDB" id="FungiDB:P168DRAFT_327263"/>
<accession>A0A2I1D335</accession>